<sequence length="52" mass="5719">MFSSPDIRLHSLSVVCYGSPLSYLQFRGFRTLPYRNSGLPSLGGAVYGLYAC</sequence>
<dbReference type="RefSeq" id="XP_007272357.1">
    <property type="nucleotide sequence ID" value="XM_007272295.1"/>
</dbReference>
<organism evidence="1 2">
    <name type="scientific">Fomitiporia mediterranea (strain MF3/22)</name>
    <name type="common">Grapevine white-rot fungus</name>
    <dbReference type="NCBI Taxonomy" id="694068"/>
    <lineage>
        <taxon>Eukaryota</taxon>
        <taxon>Fungi</taxon>
        <taxon>Dikarya</taxon>
        <taxon>Basidiomycota</taxon>
        <taxon>Agaricomycotina</taxon>
        <taxon>Agaricomycetes</taxon>
        <taxon>Hymenochaetales</taxon>
        <taxon>Hymenochaetaceae</taxon>
        <taxon>Fomitiporia</taxon>
    </lineage>
</organism>
<accession>R7SF80</accession>
<protein>
    <submittedName>
        <fullName evidence="1">Uncharacterized protein</fullName>
    </submittedName>
</protein>
<dbReference type="KEGG" id="fme:FOMMEDRAFT_163677"/>
<name>R7SF80_FOMME</name>
<evidence type="ECO:0000313" key="1">
    <source>
        <dbReference type="EMBL" id="EJC97381.1"/>
    </source>
</evidence>
<reference evidence="2" key="1">
    <citation type="journal article" date="2012" name="Science">
        <title>The Paleozoic origin of enzymatic lignin decomposition reconstructed from 31 fungal genomes.</title>
        <authorList>
            <person name="Floudas D."/>
            <person name="Binder M."/>
            <person name="Riley R."/>
            <person name="Barry K."/>
            <person name="Blanchette R.A."/>
            <person name="Henrissat B."/>
            <person name="Martinez A.T."/>
            <person name="Otillar R."/>
            <person name="Spatafora J.W."/>
            <person name="Yadav J.S."/>
            <person name="Aerts A."/>
            <person name="Benoit I."/>
            <person name="Boyd A."/>
            <person name="Carlson A."/>
            <person name="Copeland A."/>
            <person name="Coutinho P.M."/>
            <person name="de Vries R.P."/>
            <person name="Ferreira P."/>
            <person name="Findley K."/>
            <person name="Foster B."/>
            <person name="Gaskell J."/>
            <person name="Glotzer D."/>
            <person name="Gorecki P."/>
            <person name="Heitman J."/>
            <person name="Hesse C."/>
            <person name="Hori C."/>
            <person name="Igarashi K."/>
            <person name="Jurgens J.A."/>
            <person name="Kallen N."/>
            <person name="Kersten P."/>
            <person name="Kohler A."/>
            <person name="Kuees U."/>
            <person name="Kumar T.K.A."/>
            <person name="Kuo A."/>
            <person name="LaButti K."/>
            <person name="Larrondo L.F."/>
            <person name="Lindquist E."/>
            <person name="Ling A."/>
            <person name="Lombard V."/>
            <person name="Lucas S."/>
            <person name="Lundell T."/>
            <person name="Martin R."/>
            <person name="McLaughlin D.J."/>
            <person name="Morgenstern I."/>
            <person name="Morin E."/>
            <person name="Murat C."/>
            <person name="Nagy L.G."/>
            <person name="Nolan M."/>
            <person name="Ohm R.A."/>
            <person name="Patyshakuliyeva A."/>
            <person name="Rokas A."/>
            <person name="Ruiz-Duenas F.J."/>
            <person name="Sabat G."/>
            <person name="Salamov A."/>
            <person name="Samejima M."/>
            <person name="Schmutz J."/>
            <person name="Slot J.C."/>
            <person name="St John F."/>
            <person name="Stenlid J."/>
            <person name="Sun H."/>
            <person name="Sun S."/>
            <person name="Syed K."/>
            <person name="Tsang A."/>
            <person name="Wiebenga A."/>
            <person name="Young D."/>
            <person name="Pisabarro A."/>
            <person name="Eastwood D.C."/>
            <person name="Martin F."/>
            <person name="Cullen D."/>
            <person name="Grigoriev I.V."/>
            <person name="Hibbett D.S."/>
        </authorList>
    </citation>
    <scope>NUCLEOTIDE SEQUENCE [LARGE SCALE GENOMIC DNA]</scope>
    <source>
        <strain evidence="2">MF3/22</strain>
    </source>
</reference>
<keyword evidence="2" id="KW-1185">Reference proteome</keyword>
<dbReference type="Proteomes" id="UP000053630">
    <property type="component" value="Unassembled WGS sequence"/>
</dbReference>
<dbReference type="AlphaFoldDB" id="R7SF80"/>
<proteinExistence type="predicted"/>
<gene>
    <name evidence="1" type="ORF">FOMMEDRAFT_163677</name>
</gene>
<dbReference type="EMBL" id="JH718829">
    <property type="protein sequence ID" value="EJC97381.1"/>
    <property type="molecule type" value="Genomic_DNA"/>
</dbReference>
<dbReference type="GeneID" id="18676043"/>
<evidence type="ECO:0000313" key="2">
    <source>
        <dbReference type="Proteomes" id="UP000053630"/>
    </source>
</evidence>